<evidence type="ECO:0000256" key="3">
    <source>
        <dbReference type="ARBA" id="ARBA00022448"/>
    </source>
</evidence>
<evidence type="ECO:0000313" key="13">
    <source>
        <dbReference type="EMBL" id="CUQ66655.1"/>
    </source>
</evidence>
<reference evidence="14" key="1">
    <citation type="submission" date="2015-09" db="EMBL/GenBank/DDBJ databases">
        <authorList>
            <person name="Daims H."/>
        </authorList>
    </citation>
    <scope>NUCLEOTIDE SEQUENCE [LARGE SCALE GENOMIC DNA]</scope>
</reference>
<sequence length="215" mass="23620">MAGYRGFEKKKSKLGTTLLIVGLIHVGIAAGLYWVSQTEWGQNLIKVYKLTAFEKKEPPPPPEKEPEPEPEPPKPEPKPEAPMPEPEPQEAPPPPPPVTEAPPPQVASLPPPTSPDPFAIGKSRNRFAGYSDILTAMIQAKYQQPPSLPDDLEYAVLCELVIDEQGRVLQYRLVNSSGSLLFDQSALDALSKLTQVRPPPEGMDRTVIVKFFPPS</sequence>
<organism evidence="13 14">
    <name type="scientific">Candidatus Nitrospira inopinata</name>
    <dbReference type="NCBI Taxonomy" id="1715989"/>
    <lineage>
        <taxon>Bacteria</taxon>
        <taxon>Pseudomonadati</taxon>
        <taxon>Nitrospirota</taxon>
        <taxon>Nitrospiria</taxon>
        <taxon>Nitrospirales</taxon>
        <taxon>Nitrospiraceae</taxon>
        <taxon>Nitrospira</taxon>
    </lineage>
</organism>
<accession>A0A0S4KSC1</accession>
<keyword evidence="5" id="KW-0997">Cell inner membrane</keyword>
<comment type="similarity">
    <text evidence="2">Belongs to the TonB family.</text>
</comment>
<keyword evidence="3" id="KW-0813">Transport</keyword>
<gene>
    <name evidence="13" type="ORF">NITINOP_1680</name>
</gene>
<evidence type="ECO:0000256" key="1">
    <source>
        <dbReference type="ARBA" id="ARBA00004383"/>
    </source>
</evidence>
<dbReference type="RefSeq" id="WP_062484641.1">
    <property type="nucleotide sequence ID" value="NZ_LN885086.1"/>
</dbReference>
<proteinExistence type="inferred from homology"/>
<name>A0A0S4KSC1_9BACT</name>
<evidence type="ECO:0000256" key="7">
    <source>
        <dbReference type="ARBA" id="ARBA00022927"/>
    </source>
</evidence>
<evidence type="ECO:0000256" key="11">
    <source>
        <dbReference type="SAM" id="Phobius"/>
    </source>
</evidence>
<dbReference type="PANTHER" id="PTHR33446">
    <property type="entry name" value="PROTEIN TONB-RELATED"/>
    <property type="match status" value="1"/>
</dbReference>
<feature type="region of interest" description="Disordered" evidence="10">
    <location>
        <begin position="55"/>
        <end position="122"/>
    </location>
</feature>
<dbReference type="InterPro" id="IPR006260">
    <property type="entry name" value="TonB/TolA_C"/>
</dbReference>
<dbReference type="STRING" id="1715989.NITINOP_1680"/>
<evidence type="ECO:0000313" key="14">
    <source>
        <dbReference type="Proteomes" id="UP000066284"/>
    </source>
</evidence>
<comment type="subcellular location">
    <subcellularLocation>
        <location evidence="1">Cell inner membrane</location>
        <topology evidence="1">Single-pass membrane protein</topology>
        <orientation evidence="1">Periplasmic side</orientation>
    </subcellularLocation>
</comment>
<keyword evidence="8 11" id="KW-1133">Transmembrane helix</keyword>
<dbReference type="InterPro" id="IPR051045">
    <property type="entry name" value="TonB-dependent_transducer"/>
</dbReference>
<dbReference type="Gene3D" id="3.30.1150.10">
    <property type="match status" value="1"/>
</dbReference>
<keyword evidence="14" id="KW-1185">Reference proteome</keyword>
<dbReference type="SUPFAM" id="SSF74653">
    <property type="entry name" value="TolA/TonB C-terminal domain"/>
    <property type="match status" value="1"/>
</dbReference>
<dbReference type="GO" id="GO:0015031">
    <property type="term" value="P:protein transport"/>
    <property type="evidence" value="ECO:0007669"/>
    <property type="project" value="UniProtKB-KW"/>
</dbReference>
<feature type="transmembrane region" description="Helical" evidence="11">
    <location>
        <begin position="14"/>
        <end position="35"/>
    </location>
</feature>
<dbReference type="KEGG" id="nio:NITINOP_1680"/>
<keyword evidence="6 11" id="KW-0812">Transmembrane</keyword>
<dbReference type="OrthoDB" id="8481221at2"/>
<dbReference type="EMBL" id="LN885086">
    <property type="protein sequence ID" value="CUQ66655.1"/>
    <property type="molecule type" value="Genomic_DNA"/>
</dbReference>
<dbReference type="PRINTS" id="PR01217">
    <property type="entry name" value="PRICHEXTENSN"/>
</dbReference>
<evidence type="ECO:0000256" key="10">
    <source>
        <dbReference type="SAM" id="MobiDB-lite"/>
    </source>
</evidence>
<dbReference type="AlphaFoldDB" id="A0A0S4KSC1"/>
<dbReference type="InterPro" id="IPR037682">
    <property type="entry name" value="TonB_C"/>
</dbReference>
<feature type="compositionally biased region" description="Pro residues" evidence="10">
    <location>
        <begin position="80"/>
        <end position="115"/>
    </location>
</feature>
<evidence type="ECO:0000259" key="12">
    <source>
        <dbReference type="PROSITE" id="PS52015"/>
    </source>
</evidence>
<evidence type="ECO:0000256" key="5">
    <source>
        <dbReference type="ARBA" id="ARBA00022519"/>
    </source>
</evidence>
<evidence type="ECO:0000256" key="4">
    <source>
        <dbReference type="ARBA" id="ARBA00022475"/>
    </source>
</evidence>
<dbReference type="Proteomes" id="UP000066284">
    <property type="component" value="Chromosome 1"/>
</dbReference>
<evidence type="ECO:0000256" key="2">
    <source>
        <dbReference type="ARBA" id="ARBA00006555"/>
    </source>
</evidence>
<feature type="compositionally biased region" description="Basic and acidic residues" evidence="10">
    <location>
        <begin position="55"/>
        <end position="79"/>
    </location>
</feature>
<dbReference type="GO" id="GO:0055085">
    <property type="term" value="P:transmembrane transport"/>
    <property type="evidence" value="ECO:0007669"/>
    <property type="project" value="InterPro"/>
</dbReference>
<dbReference type="GO" id="GO:0005886">
    <property type="term" value="C:plasma membrane"/>
    <property type="evidence" value="ECO:0007669"/>
    <property type="project" value="UniProtKB-SubCell"/>
</dbReference>
<evidence type="ECO:0000256" key="8">
    <source>
        <dbReference type="ARBA" id="ARBA00022989"/>
    </source>
</evidence>
<protein>
    <recommendedName>
        <fullName evidence="12">TonB C-terminal domain-containing protein</fullName>
    </recommendedName>
</protein>
<dbReference type="Pfam" id="PF13103">
    <property type="entry name" value="TonB_2"/>
    <property type="match status" value="1"/>
</dbReference>
<evidence type="ECO:0000256" key="9">
    <source>
        <dbReference type="ARBA" id="ARBA00023136"/>
    </source>
</evidence>
<dbReference type="PROSITE" id="PS52015">
    <property type="entry name" value="TONB_CTD"/>
    <property type="match status" value="1"/>
</dbReference>
<dbReference type="NCBIfam" id="TIGR01352">
    <property type="entry name" value="tonB_Cterm"/>
    <property type="match status" value="1"/>
</dbReference>
<keyword evidence="9 11" id="KW-0472">Membrane</keyword>
<evidence type="ECO:0000256" key="6">
    <source>
        <dbReference type="ARBA" id="ARBA00022692"/>
    </source>
</evidence>
<feature type="domain" description="TonB C-terminal" evidence="12">
    <location>
        <begin position="128"/>
        <end position="215"/>
    </location>
</feature>
<keyword evidence="7" id="KW-0653">Protein transport</keyword>
<keyword evidence="4" id="KW-1003">Cell membrane</keyword>